<dbReference type="GO" id="GO:0007165">
    <property type="term" value="P:signal transduction"/>
    <property type="evidence" value="ECO:0007669"/>
    <property type="project" value="InterPro"/>
</dbReference>
<dbReference type="CDD" id="cd00077">
    <property type="entry name" value="HDc"/>
    <property type="match status" value="1"/>
</dbReference>
<feature type="domain" description="PDEase" evidence="3">
    <location>
        <begin position="600"/>
        <end position="962"/>
    </location>
</feature>
<evidence type="ECO:0000256" key="1">
    <source>
        <dbReference type="RuleBase" id="RU363067"/>
    </source>
</evidence>
<dbReference type="InterPro" id="IPR023174">
    <property type="entry name" value="PDEase_CS"/>
</dbReference>
<gene>
    <name evidence="4" type="ORF">PSON_ATCC_30995.1.T1800088</name>
</gene>
<accession>A0A8S1RKC1</accession>
<dbReference type="PROSITE" id="PS51845">
    <property type="entry name" value="PDEASE_I_2"/>
    <property type="match status" value="1"/>
</dbReference>
<keyword evidence="1" id="KW-0378">Hydrolase</keyword>
<evidence type="ECO:0000259" key="3">
    <source>
        <dbReference type="PROSITE" id="PS51845"/>
    </source>
</evidence>
<dbReference type="Pfam" id="PF00233">
    <property type="entry name" value="PDEase_I"/>
    <property type="match status" value="1"/>
</dbReference>
<comment type="cofactor">
    <cofactor evidence="1">
        <name>a divalent metal cation</name>
        <dbReference type="ChEBI" id="CHEBI:60240"/>
    </cofactor>
    <text evidence="1">Binds 2 divalent metal cations per subunit. Site 1 may preferentially bind zinc ions, while site 2 has a preference for magnesium and/or manganese ions.</text>
</comment>
<dbReference type="EC" id="3.1.4.-" evidence="1"/>
<sequence>MKQDELHSPSLCGYLNFFHVLGEMESQNLISQQEKKIVKQKLTVKDPSLLVLLSKQHDDNKMKEMLLTYVGQLQMTRSKSQTQELSPSRKHEGQILTQTVKMIDQLIKQLNNMFRHSHQQITEEFKDKIQKLRNIIYQIDQKEEIDITINQQLQQVYSLIKQRYSRYMNSLLLLMDEKVEPKDIQEFLKTFLNQLIGCTSYGYIVIKDEIISLHRDEKYEQLDLDEKCKSELQNLTDITEIQQIESLRKYFRNGEYILKLSSTSFFTLQIDEDFTQFMMLASKYKYLDSIIDLAQFVIYTEQQIKVQYFSILSIGDTVLEIGLEIVRCSKYLLIEQILSTINKQYEIQQINEYQPQLVTFKFKDSQSQNLFSTNMDLKKPQDLLIYNQINQLYQRYQQFIKQCYERMSFYKYFLRSKSLYMIDFDKQGRLRFLSKALPQKIKQQFNIDKTQIDQTYKQIFNSNQQMIETIETYISNSKWKLNQQEDESNKTYEIFIRKEEKQFKGFTLIVSENDWIRRKTQPPSAAKSVRQQLLQTETMDYIKKLEEFNPDIRNSVVAMYMPQTQEFIPVQQQSQKTPTLVFRKINKDQVVGKNSFLFKQREEEKKQMKTNPNKFNESHLSVKEDDLILDSLDFNIHKINTTIEKQRLVWSILARGNFVQMYAIPQDKLVNFLNEMETQYNMNNNPYHNYDHGIAVMQAVNCFVKQLLEHIGEHLFNNITRFCLLLSGLCHDVAHTGKTNTYEANSLSSLAIRYHDKVVLEQHHAATTVKILRDSQTNILCNFSDSDFRSFRKQLVSNILATDMQEHFKMLKEFESRIEQYGNDPEDLSLLCGMITHTADFNGTARKWPQSQLWSDKINQEYRAQYEEEGKKGYPQQPFMKDLDKLHVMSKNEMGFIKVIVRPLYHQMNVFGKGAFQICVNNLDETILEWDKLYQKGIQELQDQEQKQQQQKQQQQSQSQQQQQSQQQSQSQQQQQQSQSLQQETM</sequence>
<name>A0A8S1RKC1_9CILI</name>
<keyword evidence="5" id="KW-1185">Reference proteome</keyword>
<dbReference type="EMBL" id="CAJJDN010000180">
    <property type="protein sequence ID" value="CAD8127867.1"/>
    <property type="molecule type" value="Genomic_DNA"/>
</dbReference>
<proteinExistence type="inferred from homology"/>
<reference evidence="4" key="1">
    <citation type="submission" date="2021-01" db="EMBL/GenBank/DDBJ databases">
        <authorList>
            <consortium name="Genoscope - CEA"/>
            <person name="William W."/>
        </authorList>
    </citation>
    <scope>NUCLEOTIDE SEQUENCE</scope>
</reference>
<dbReference type="InterPro" id="IPR002073">
    <property type="entry name" value="PDEase_catalytic_dom"/>
</dbReference>
<feature type="region of interest" description="Disordered" evidence="2">
    <location>
        <begin position="941"/>
        <end position="986"/>
    </location>
</feature>
<dbReference type="PROSITE" id="PS00126">
    <property type="entry name" value="PDEASE_I_1"/>
    <property type="match status" value="1"/>
</dbReference>
<evidence type="ECO:0000313" key="4">
    <source>
        <dbReference type="EMBL" id="CAD8127867.1"/>
    </source>
</evidence>
<dbReference type="InterPro" id="IPR003607">
    <property type="entry name" value="HD/PDEase_dom"/>
</dbReference>
<dbReference type="PANTHER" id="PTHR11347">
    <property type="entry name" value="CYCLIC NUCLEOTIDE PHOSPHODIESTERASE"/>
    <property type="match status" value="1"/>
</dbReference>
<dbReference type="GO" id="GO:0046872">
    <property type="term" value="F:metal ion binding"/>
    <property type="evidence" value="ECO:0007669"/>
    <property type="project" value="UniProtKB-KW"/>
</dbReference>
<evidence type="ECO:0000256" key="2">
    <source>
        <dbReference type="SAM" id="MobiDB-lite"/>
    </source>
</evidence>
<evidence type="ECO:0000313" key="5">
    <source>
        <dbReference type="Proteomes" id="UP000692954"/>
    </source>
</evidence>
<protein>
    <recommendedName>
        <fullName evidence="1">Phosphodiesterase</fullName>
        <ecNumber evidence="1">3.1.4.-</ecNumber>
    </recommendedName>
</protein>
<dbReference type="SMART" id="SM00471">
    <property type="entry name" value="HDc"/>
    <property type="match status" value="1"/>
</dbReference>
<dbReference type="AlphaFoldDB" id="A0A8S1RKC1"/>
<dbReference type="OrthoDB" id="74705at2759"/>
<comment type="similarity">
    <text evidence="1">Belongs to the cyclic nucleotide phosphodiesterase family.</text>
</comment>
<organism evidence="4 5">
    <name type="scientific">Paramecium sonneborni</name>
    <dbReference type="NCBI Taxonomy" id="65129"/>
    <lineage>
        <taxon>Eukaryota</taxon>
        <taxon>Sar</taxon>
        <taxon>Alveolata</taxon>
        <taxon>Ciliophora</taxon>
        <taxon>Intramacronucleata</taxon>
        <taxon>Oligohymenophorea</taxon>
        <taxon>Peniculida</taxon>
        <taxon>Parameciidae</taxon>
        <taxon>Paramecium</taxon>
    </lineage>
</organism>
<comment type="caution">
    <text evidence="4">The sequence shown here is derived from an EMBL/GenBank/DDBJ whole genome shotgun (WGS) entry which is preliminary data.</text>
</comment>
<dbReference type="GO" id="GO:0004114">
    <property type="term" value="F:3',5'-cyclic-nucleotide phosphodiesterase activity"/>
    <property type="evidence" value="ECO:0007669"/>
    <property type="project" value="InterPro"/>
</dbReference>
<dbReference type="Proteomes" id="UP000692954">
    <property type="component" value="Unassembled WGS sequence"/>
</dbReference>
<keyword evidence="1" id="KW-0479">Metal-binding</keyword>
<feature type="compositionally biased region" description="Low complexity" evidence="2">
    <location>
        <begin position="947"/>
        <end position="986"/>
    </location>
</feature>